<protein>
    <recommendedName>
        <fullName evidence="7">Zn(2)-C6 fungal-type domain-containing protein</fullName>
    </recommendedName>
</protein>
<dbReference type="VEuPathDB" id="FungiDB:BO82DRAFT_334429"/>
<proteinExistence type="predicted"/>
<dbReference type="GO" id="GO:0006351">
    <property type="term" value="P:DNA-templated transcription"/>
    <property type="evidence" value="ECO:0007669"/>
    <property type="project" value="InterPro"/>
</dbReference>
<evidence type="ECO:0000256" key="4">
    <source>
        <dbReference type="ARBA" id="ARBA00023125"/>
    </source>
</evidence>
<dbReference type="EMBL" id="KZ821697">
    <property type="protein sequence ID" value="PYH82074.1"/>
    <property type="molecule type" value="Genomic_DNA"/>
</dbReference>
<dbReference type="PANTHER" id="PTHR31001">
    <property type="entry name" value="UNCHARACTERIZED TRANSCRIPTIONAL REGULATORY PROTEIN"/>
    <property type="match status" value="1"/>
</dbReference>
<evidence type="ECO:0000256" key="2">
    <source>
        <dbReference type="ARBA" id="ARBA00022723"/>
    </source>
</evidence>
<dbReference type="GeneID" id="37136002"/>
<dbReference type="PROSITE" id="PS00463">
    <property type="entry name" value="ZN2_CY6_FUNGAL_1"/>
    <property type="match status" value="1"/>
</dbReference>
<keyword evidence="4" id="KW-0238">DNA-binding</keyword>
<dbReference type="GO" id="GO:0008270">
    <property type="term" value="F:zinc ion binding"/>
    <property type="evidence" value="ECO:0007669"/>
    <property type="project" value="InterPro"/>
</dbReference>
<dbReference type="GO" id="GO:0000981">
    <property type="term" value="F:DNA-binding transcription factor activity, RNA polymerase II-specific"/>
    <property type="evidence" value="ECO:0007669"/>
    <property type="project" value="InterPro"/>
</dbReference>
<keyword evidence="5" id="KW-0804">Transcription</keyword>
<keyword evidence="9" id="KW-1185">Reference proteome</keyword>
<organism evidence="8 9">
    <name type="scientific">Aspergillus uvarum CBS 121591</name>
    <dbReference type="NCBI Taxonomy" id="1448315"/>
    <lineage>
        <taxon>Eukaryota</taxon>
        <taxon>Fungi</taxon>
        <taxon>Dikarya</taxon>
        <taxon>Ascomycota</taxon>
        <taxon>Pezizomycotina</taxon>
        <taxon>Eurotiomycetes</taxon>
        <taxon>Eurotiomycetidae</taxon>
        <taxon>Eurotiales</taxon>
        <taxon>Aspergillaceae</taxon>
        <taxon>Aspergillus</taxon>
        <taxon>Aspergillus subgen. Circumdati</taxon>
    </lineage>
</organism>
<reference evidence="8 9" key="1">
    <citation type="submission" date="2016-12" db="EMBL/GenBank/DDBJ databases">
        <title>The genomes of Aspergillus section Nigri reveals drivers in fungal speciation.</title>
        <authorList>
            <consortium name="DOE Joint Genome Institute"/>
            <person name="Vesth T.C."/>
            <person name="Nybo J."/>
            <person name="Theobald S."/>
            <person name="Brandl J."/>
            <person name="Frisvad J.C."/>
            <person name="Nielsen K.F."/>
            <person name="Lyhne E.K."/>
            <person name="Kogle M.E."/>
            <person name="Kuo A."/>
            <person name="Riley R."/>
            <person name="Clum A."/>
            <person name="Nolan M."/>
            <person name="Lipzen A."/>
            <person name="Salamov A."/>
            <person name="Henrissat B."/>
            <person name="Wiebenga A."/>
            <person name="De Vries R.P."/>
            <person name="Grigoriev I.V."/>
            <person name="Mortensen U.H."/>
            <person name="Andersen M.R."/>
            <person name="Baker S.E."/>
        </authorList>
    </citation>
    <scope>NUCLEOTIDE SEQUENCE [LARGE SCALE GENOMIC DNA]</scope>
    <source>
        <strain evidence="8 9">CBS 121591</strain>
    </source>
</reference>
<dbReference type="SMART" id="SM00906">
    <property type="entry name" value="Fungal_trans"/>
    <property type="match status" value="1"/>
</dbReference>
<keyword evidence="3" id="KW-0805">Transcription regulation</keyword>
<dbReference type="Proteomes" id="UP000248340">
    <property type="component" value="Unassembled WGS sequence"/>
</dbReference>
<dbReference type="STRING" id="1448315.A0A319CA14"/>
<comment type="subcellular location">
    <subcellularLocation>
        <location evidence="1">Nucleus</location>
    </subcellularLocation>
</comment>
<evidence type="ECO:0000256" key="3">
    <source>
        <dbReference type="ARBA" id="ARBA00023015"/>
    </source>
</evidence>
<dbReference type="Pfam" id="PF04082">
    <property type="entry name" value="Fungal_trans"/>
    <property type="match status" value="1"/>
</dbReference>
<evidence type="ECO:0000256" key="6">
    <source>
        <dbReference type="ARBA" id="ARBA00023242"/>
    </source>
</evidence>
<dbReference type="CDD" id="cd12148">
    <property type="entry name" value="fungal_TF_MHR"/>
    <property type="match status" value="1"/>
</dbReference>
<evidence type="ECO:0000256" key="1">
    <source>
        <dbReference type="ARBA" id="ARBA00004123"/>
    </source>
</evidence>
<dbReference type="SMART" id="SM00066">
    <property type="entry name" value="GAL4"/>
    <property type="match status" value="1"/>
</dbReference>
<dbReference type="OrthoDB" id="5344325at2759"/>
<dbReference type="GO" id="GO:0005634">
    <property type="term" value="C:nucleus"/>
    <property type="evidence" value="ECO:0007669"/>
    <property type="project" value="UniProtKB-SubCell"/>
</dbReference>
<dbReference type="InterPro" id="IPR001138">
    <property type="entry name" value="Zn2Cys6_DnaBD"/>
</dbReference>
<name>A0A319CA14_9EURO</name>
<dbReference type="GO" id="GO:0003677">
    <property type="term" value="F:DNA binding"/>
    <property type="evidence" value="ECO:0007669"/>
    <property type="project" value="UniProtKB-KW"/>
</dbReference>
<keyword evidence="2" id="KW-0479">Metal-binding</keyword>
<keyword evidence="6" id="KW-0539">Nucleus</keyword>
<dbReference type="GO" id="GO:0009893">
    <property type="term" value="P:positive regulation of metabolic process"/>
    <property type="evidence" value="ECO:0007669"/>
    <property type="project" value="UniProtKB-ARBA"/>
</dbReference>
<dbReference type="PANTHER" id="PTHR31001:SF87">
    <property type="entry name" value="COL-21"/>
    <property type="match status" value="1"/>
</dbReference>
<dbReference type="PROSITE" id="PS50048">
    <property type="entry name" value="ZN2_CY6_FUNGAL_2"/>
    <property type="match status" value="1"/>
</dbReference>
<sequence>MQTFFISRKRPVTACTECRRRKQKCDRERPCNMCAGRNVPDKCTYEYPESSDDGSMFRADQLALQPPPLRINDDQPSMMLKNQSIRNQIGYGRSTEQDTLSELFELMGDDGELQALNSTSSESLTAQTMRNLSDLYAKIPSQAITRELIELYFSEANWYFAVLEKYYFEKLYSSWCARGYHSRENAHFEGWSRDLLFFPALMCQVLAVALQFAPPGIPCFQVLGIENFTQRDSLSSEFSSWGVDIARVLGRHNPAITAVQNDLMRALWLKNSSRGREAWHVLGGAIRMAQDLGLHQQAKVIQEPESPLEETLDLLWYDEYKRRLWIKLYSWDSHMAFTLGRPRAINTNDCTITPPLDRDIPANPSITIPTALYLHEPPSSFTPHLFQYAICQQAHEVMSLGARRRHTKDYSWVRSIHDRILSLLDNLPPVHRPVHPDTSWDSTYVHIPKQRQQIATAAHSFLMALHRPHSKTHVASRDAAIEAALSVLDAQERLFDLMATRYSNIYALSVYTVEASIFLSVTALECSPLDPAISYRIDRAIEKARGRLEVVKERVSLANSALQILNRCSIKMQLLSQSQFHAPTFTAHHPNQMTKSAPFNELGIAYPSEPAPRNPMPFQTSNTLFNVEPGEIETAGMFEDFTGSNFNIESWVQQIAQMNGSGSV</sequence>
<dbReference type="SUPFAM" id="SSF57701">
    <property type="entry name" value="Zn2/Cys6 DNA-binding domain"/>
    <property type="match status" value="1"/>
</dbReference>
<dbReference type="Pfam" id="PF00172">
    <property type="entry name" value="Zn_clus"/>
    <property type="match status" value="1"/>
</dbReference>
<evidence type="ECO:0000256" key="5">
    <source>
        <dbReference type="ARBA" id="ARBA00023163"/>
    </source>
</evidence>
<evidence type="ECO:0000313" key="8">
    <source>
        <dbReference type="EMBL" id="PYH82074.1"/>
    </source>
</evidence>
<dbReference type="RefSeq" id="XP_025492274.1">
    <property type="nucleotide sequence ID" value="XM_025633261.1"/>
</dbReference>
<dbReference type="AlphaFoldDB" id="A0A319CA14"/>
<dbReference type="InterPro" id="IPR007219">
    <property type="entry name" value="XnlR_reg_dom"/>
</dbReference>
<dbReference type="CDD" id="cd00067">
    <property type="entry name" value="GAL4"/>
    <property type="match status" value="1"/>
</dbReference>
<feature type="domain" description="Zn(2)-C6 fungal-type" evidence="7">
    <location>
        <begin position="14"/>
        <end position="45"/>
    </location>
</feature>
<evidence type="ECO:0000313" key="9">
    <source>
        <dbReference type="Proteomes" id="UP000248340"/>
    </source>
</evidence>
<dbReference type="InterPro" id="IPR036864">
    <property type="entry name" value="Zn2-C6_fun-type_DNA-bd_sf"/>
</dbReference>
<dbReference type="Gene3D" id="4.10.240.10">
    <property type="entry name" value="Zn(2)-C6 fungal-type DNA-binding domain"/>
    <property type="match status" value="1"/>
</dbReference>
<gene>
    <name evidence="8" type="ORF">BO82DRAFT_334429</name>
</gene>
<dbReference type="InterPro" id="IPR050613">
    <property type="entry name" value="Sec_Metabolite_Reg"/>
</dbReference>
<accession>A0A319CA14</accession>
<evidence type="ECO:0000259" key="7">
    <source>
        <dbReference type="PROSITE" id="PS50048"/>
    </source>
</evidence>